<feature type="compositionally biased region" description="Basic and acidic residues" evidence="2">
    <location>
        <begin position="85"/>
        <end position="98"/>
    </location>
</feature>
<dbReference type="PROSITE" id="PS50158">
    <property type="entry name" value="ZF_CCHC"/>
    <property type="match status" value="1"/>
</dbReference>
<sequence length="533" mass="62197">MEEYCPDDEVQKLESEFWNHKMVGSDIYGYTARSHELARLVPHMVTLENQRVNRYIWGLALEIKPHVTSSKPTGIQSASNQNRNRGRDDRNKRERTGRNFDLTVSKQGQVQRHFTRYCMGRAANERQRLTCFECGGPNHFLTNCPRINRATTTERNRPNPMLAIKRNSNPRNNRNRAQGRAFDLGVAEAPQDPNAVIDLIPEAMHVVKSPYHLEPMGMQELSNQLKELQEKGFIRHSSSIWEAPVLFVKKKDGSLRYQQLRVREEDIPKTAFRTRKKKFEWGDEEEITFQTLKEMLCDALILALLEGADDFVVYCDASNQGKANIVAGALSRKERMKPRRARAMSMITHSSIKDRILEAQSEASKGANTSTKMLKGLDNSLRERKMVDYIFSNKFCHIAIESIRNATRFKYSLPSRNRWPKGRRKPAKWTIDCPRDYRQDFSNKGKIEAWYVSVREASFHKICRTVRGCRLKKCLADVNLHVPLEELKIDDKLRFVEERIEIMDREVKKLKRSWIPIVKVRWKTQRGLKFTWE</sequence>
<dbReference type="InterPro" id="IPR043502">
    <property type="entry name" value="DNA/RNA_pol_sf"/>
</dbReference>
<name>A0A6L2L8D4_TANCI</name>
<feature type="region of interest" description="Disordered" evidence="2">
    <location>
        <begin position="68"/>
        <end position="100"/>
    </location>
</feature>
<comment type="caution">
    <text evidence="4">The sequence shown here is derived from an EMBL/GenBank/DDBJ whole genome shotgun (WGS) entry which is preliminary data.</text>
</comment>
<dbReference type="Gene3D" id="3.10.10.10">
    <property type="entry name" value="HIV Type 1 Reverse Transcriptase, subunit A, domain 1"/>
    <property type="match status" value="1"/>
</dbReference>
<accession>A0A6L2L8D4</accession>
<keyword evidence="1" id="KW-0479">Metal-binding</keyword>
<dbReference type="GO" id="GO:0008270">
    <property type="term" value="F:zinc ion binding"/>
    <property type="evidence" value="ECO:0007669"/>
    <property type="project" value="UniProtKB-KW"/>
</dbReference>
<feature type="compositionally biased region" description="Polar residues" evidence="2">
    <location>
        <begin position="68"/>
        <end position="79"/>
    </location>
</feature>
<gene>
    <name evidence="4" type="ORF">Tci_030049</name>
</gene>
<dbReference type="InterPro" id="IPR032567">
    <property type="entry name" value="RTL1-rel"/>
</dbReference>
<evidence type="ECO:0000259" key="3">
    <source>
        <dbReference type="PROSITE" id="PS50158"/>
    </source>
</evidence>
<evidence type="ECO:0000313" key="4">
    <source>
        <dbReference type="EMBL" id="GEU58071.1"/>
    </source>
</evidence>
<dbReference type="Gene3D" id="4.10.60.10">
    <property type="entry name" value="Zinc finger, CCHC-type"/>
    <property type="match status" value="1"/>
</dbReference>
<dbReference type="AlphaFoldDB" id="A0A6L2L8D4"/>
<dbReference type="PANTHER" id="PTHR15503:SF42">
    <property type="entry name" value="ZINC FINGER, CCHC-TYPE, RETROTRANSPOSON GAG DOMAIN, ASPARTIC PEPTIDASE DOMAIN PROTEIN-RELATED"/>
    <property type="match status" value="1"/>
</dbReference>
<protein>
    <recommendedName>
        <fullName evidence="3">CCHC-type domain-containing protein</fullName>
    </recommendedName>
</protein>
<dbReference type="GO" id="GO:0003676">
    <property type="term" value="F:nucleic acid binding"/>
    <property type="evidence" value="ECO:0007669"/>
    <property type="project" value="InterPro"/>
</dbReference>
<dbReference type="SUPFAM" id="SSF56672">
    <property type="entry name" value="DNA/RNA polymerases"/>
    <property type="match status" value="1"/>
</dbReference>
<reference evidence="4" key="1">
    <citation type="journal article" date="2019" name="Sci. Rep.">
        <title>Draft genome of Tanacetum cinerariifolium, the natural source of mosquito coil.</title>
        <authorList>
            <person name="Yamashiro T."/>
            <person name="Shiraishi A."/>
            <person name="Satake H."/>
            <person name="Nakayama K."/>
        </authorList>
    </citation>
    <scope>NUCLEOTIDE SEQUENCE</scope>
</reference>
<keyword evidence="1" id="KW-0862">Zinc</keyword>
<keyword evidence="1" id="KW-0863">Zinc-finger</keyword>
<feature type="domain" description="CCHC-type" evidence="3">
    <location>
        <begin position="131"/>
        <end position="146"/>
    </location>
</feature>
<proteinExistence type="predicted"/>
<evidence type="ECO:0000256" key="1">
    <source>
        <dbReference type="PROSITE-ProRule" id="PRU00047"/>
    </source>
</evidence>
<dbReference type="EMBL" id="BKCJ010003940">
    <property type="protein sequence ID" value="GEU58071.1"/>
    <property type="molecule type" value="Genomic_DNA"/>
</dbReference>
<organism evidence="4">
    <name type="scientific">Tanacetum cinerariifolium</name>
    <name type="common">Dalmatian daisy</name>
    <name type="synonym">Chrysanthemum cinerariifolium</name>
    <dbReference type="NCBI Taxonomy" id="118510"/>
    <lineage>
        <taxon>Eukaryota</taxon>
        <taxon>Viridiplantae</taxon>
        <taxon>Streptophyta</taxon>
        <taxon>Embryophyta</taxon>
        <taxon>Tracheophyta</taxon>
        <taxon>Spermatophyta</taxon>
        <taxon>Magnoliopsida</taxon>
        <taxon>eudicotyledons</taxon>
        <taxon>Gunneridae</taxon>
        <taxon>Pentapetalae</taxon>
        <taxon>asterids</taxon>
        <taxon>campanulids</taxon>
        <taxon>Asterales</taxon>
        <taxon>Asteraceae</taxon>
        <taxon>Asteroideae</taxon>
        <taxon>Anthemideae</taxon>
        <taxon>Anthemidinae</taxon>
        <taxon>Tanacetum</taxon>
    </lineage>
</organism>
<evidence type="ECO:0000256" key="2">
    <source>
        <dbReference type="SAM" id="MobiDB-lite"/>
    </source>
</evidence>
<dbReference type="PANTHER" id="PTHR15503">
    <property type="entry name" value="LDOC1 RELATED"/>
    <property type="match status" value="1"/>
</dbReference>
<dbReference type="InterPro" id="IPR001878">
    <property type="entry name" value="Znf_CCHC"/>
</dbReference>